<name>A0A8H5BTD8_9AGAR</name>
<organism evidence="4 5">
    <name type="scientific">Psilocybe cf. subviscida</name>
    <dbReference type="NCBI Taxonomy" id="2480587"/>
    <lineage>
        <taxon>Eukaryota</taxon>
        <taxon>Fungi</taxon>
        <taxon>Dikarya</taxon>
        <taxon>Basidiomycota</taxon>
        <taxon>Agaricomycotina</taxon>
        <taxon>Agaricomycetes</taxon>
        <taxon>Agaricomycetidae</taxon>
        <taxon>Agaricales</taxon>
        <taxon>Agaricineae</taxon>
        <taxon>Strophariaceae</taxon>
        <taxon>Psilocybe</taxon>
    </lineage>
</organism>
<dbReference type="Proteomes" id="UP000567179">
    <property type="component" value="Unassembled WGS sequence"/>
</dbReference>
<dbReference type="PANTHER" id="PTHR43976:SF16">
    <property type="entry name" value="SHORT-CHAIN DEHYDROGENASE_REDUCTASE FAMILY PROTEIN"/>
    <property type="match status" value="1"/>
</dbReference>
<comment type="similarity">
    <text evidence="1 3">Belongs to the short-chain dehydrogenases/reductases (SDR) family.</text>
</comment>
<evidence type="ECO:0008006" key="6">
    <source>
        <dbReference type="Google" id="ProtNLM"/>
    </source>
</evidence>
<dbReference type="PRINTS" id="PR00081">
    <property type="entry name" value="GDHRDH"/>
</dbReference>
<dbReference type="OrthoDB" id="1274115at2759"/>
<dbReference type="AlphaFoldDB" id="A0A8H5BTD8"/>
<evidence type="ECO:0000313" key="4">
    <source>
        <dbReference type="EMBL" id="KAF5328223.1"/>
    </source>
</evidence>
<evidence type="ECO:0000256" key="2">
    <source>
        <dbReference type="ARBA" id="ARBA00023002"/>
    </source>
</evidence>
<proteinExistence type="inferred from homology"/>
<sequence length="290" mass="31225">MTSNTPAKVWLVTGAGTGLGKAVVEHALAKGDKVSATARKTALFDDLVAKYPSSQLIVVKLDVTSTAEISAAFAKTVEAFGRVDVVYNNAAQAVFGEVEGANEDSERRYFDVNFWGATNVSKEAVRVFRDVNKPAGGRLLQASSIVGVNAMPILGFYSASKWAFEGISEALSKELDPSWNIRINILVIGGFNTGVLDKVETLPIPAVYEALPETAAVKATRAYLASGFKPEGDPAKAARAIFEISRNDEVETLRIPLGKEALQVIGERIEQHKAVLEKAGKYSDDLRYTE</sequence>
<accession>A0A8H5BTD8</accession>
<dbReference type="PRINTS" id="PR00080">
    <property type="entry name" value="SDRFAMILY"/>
</dbReference>
<comment type="caution">
    <text evidence="4">The sequence shown here is derived from an EMBL/GenBank/DDBJ whole genome shotgun (WGS) entry which is preliminary data.</text>
</comment>
<dbReference type="GO" id="GO:0016491">
    <property type="term" value="F:oxidoreductase activity"/>
    <property type="evidence" value="ECO:0007669"/>
    <property type="project" value="UniProtKB-KW"/>
</dbReference>
<keyword evidence="2" id="KW-0560">Oxidoreductase</keyword>
<dbReference type="PANTHER" id="PTHR43976">
    <property type="entry name" value="SHORT CHAIN DEHYDROGENASE"/>
    <property type="match status" value="1"/>
</dbReference>
<evidence type="ECO:0000313" key="5">
    <source>
        <dbReference type="Proteomes" id="UP000567179"/>
    </source>
</evidence>
<evidence type="ECO:0000256" key="3">
    <source>
        <dbReference type="RuleBase" id="RU000363"/>
    </source>
</evidence>
<dbReference type="SUPFAM" id="SSF51735">
    <property type="entry name" value="NAD(P)-binding Rossmann-fold domains"/>
    <property type="match status" value="1"/>
</dbReference>
<keyword evidence="5" id="KW-1185">Reference proteome</keyword>
<dbReference type="Gene3D" id="3.40.50.720">
    <property type="entry name" value="NAD(P)-binding Rossmann-like Domain"/>
    <property type="match status" value="1"/>
</dbReference>
<dbReference type="InterPro" id="IPR002347">
    <property type="entry name" value="SDR_fam"/>
</dbReference>
<gene>
    <name evidence="4" type="ORF">D9619_013440</name>
</gene>
<dbReference type="InterPro" id="IPR036291">
    <property type="entry name" value="NAD(P)-bd_dom_sf"/>
</dbReference>
<protein>
    <recommendedName>
        <fullName evidence="6">NAD(P)-binding protein</fullName>
    </recommendedName>
</protein>
<dbReference type="Pfam" id="PF00106">
    <property type="entry name" value="adh_short"/>
    <property type="match status" value="1"/>
</dbReference>
<evidence type="ECO:0000256" key="1">
    <source>
        <dbReference type="ARBA" id="ARBA00006484"/>
    </source>
</evidence>
<dbReference type="InterPro" id="IPR051911">
    <property type="entry name" value="SDR_oxidoreductase"/>
</dbReference>
<reference evidence="4 5" key="1">
    <citation type="journal article" date="2020" name="ISME J.">
        <title>Uncovering the hidden diversity of litter-decomposition mechanisms in mushroom-forming fungi.</title>
        <authorList>
            <person name="Floudas D."/>
            <person name="Bentzer J."/>
            <person name="Ahren D."/>
            <person name="Johansson T."/>
            <person name="Persson P."/>
            <person name="Tunlid A."/>
        </authorList>
    </citation>
    <scope>NUCLEOTIDE SEQUENCE [LARGE SCALE GENOMIC DNA]</scope>
    <source>
        <strain evidence="4 5">CBS 101986</strain>
    </source>
</reference>
<dbReference type="EMBL" id="JAACJJ010000005">
    <property type="protein sequence ID" value="KAF5328223.1"/>
    <property type="molecule type" value="Genomic_DNA"/>
</dbReference>